<dbReference type="EMBL" id="BAAAYU010000003">
    <property type="protein sequence ID" value="GAA3630575.1"/>
    <property type="molecule type" value="Genomic_DNA"/>
</dbReference>
<proteinExistence type="predicted"/>
<accession>A0ABP7AEZ1</accession>
<evidence type="ECO:0000313" key="1">
    <source>
        <dbReference type="EMBL" id="GAA3630575.1"/>
    </source>
</evidence>
<sequence>MDVIEWLLDSDPAIRWQVMRDLTDASPAAVAVERARVATEGWGAELLAAQADDGRWDGGTYRPGWADEERPFFDAWTATHFSLQALAEFGLDPASGQARAAIARVREHVRWEHAGEPYFDGEVEPCINGVALSITAHFGESGDRIARTLVDGRLDDGGWNCWAEYGARTSSFHSTICAIEGLLAWERAGQASDAVTAARRAGEDYLLDRALFRRRSTGRAADPRFTMSSYPVRWYYDALRGLEHFRIADRRDDRLGPAIDLLRSKRMADGRWARELHHEGPQLIDVSHPEGFASRWITLRALRVLRWWDTA</sequence>
<organism evidence="1 2">
    <name type="scientific">Microbacterium awajiense</name>
    <dbReference type="NCBI Taxonomy" id="415214"/>
    <lineage>
        <taxon>Bacteria</taxon>
        <taxon>Bacillati</taxon>
        <taxon>Actinomycetota</taxon>
        <taxon>Actinomycetes</taxon>
        <taxon>Micrococcales</taxon>
        <taxon>Microbacteriaceae</taxon>
        <taxon>Microbacterium</taxon>
    </lineage>
</organism>
<reference evidence="2" key="1">
    <citation type="journal article" date="2019" name="Int. J. Syst. Evol. Microbiol.">
        <title>The Global Catalogue of Microorganisms (GCM) 10K type strain sequencing project: providing services to taxonomists for standard genome sequencing and annotation.</title>
        <authorList>
            <consortium name="The Broad Institute Genomics Platform"/>
            <consortium name="The Broad Institute Genome Sequencing Center for Infectious Disease"/>
            <person name="Wu L."/>
            <person name="Ma J."/>
        </authorList>
    </citation>
    <scope>NUCLEOTIDE SEQUENCE [LARGE SCALE GENOMIC DNA]</scope>
    <source>
        <strain evidence="2">JCM 16544</strain>
    </source>
</reference>
<dbReference type="Gene3D" id="1.50.10.20">
    <property type="match status" value="1"/>
</dbReference>
<keyword evidence="2" id="KW-1185">Reference proteome</keyword>
<dbReference type="RefSeq" id="WP_344737023.1">
    <property type="nucleotide sequence ID" value="NZ_BAAAYU010000003.1"/>
</dbReference>
<dbReference type="InterPro" id="IPR008930">
    <property type="entry name" value="Terpenoid_cyclase/PrenylTrfase"/>
</dbReference>
<dbReference type="Proteomes" id="UP001501697">
    <property type="component" value="Unassembled WGS sequence"/>
</dbReference>
<evidence type="ECO:0000313" key="2">
    <source>
        <dbReference type="Proteomes" id="UP001501697"/>
    </source>
</evidence>
<comment type="caution">
    <text evidence="1">The sequence shown here is derived from an EMBL/GenBank/DDBJ whole genome shotgun (WGS) entry which is preliminary data.</text>
</comment>
<name>A0ABP7AEZ1_9MICO</name>
<evidence type="ECO:0008006" key="3">
    <source>
        <dbReference type="Google" id="ProtNLM"/>
    </source>
</evidence>
<dbReference type="SUPFAM" id="SSF48239">
    <property type="entry name" value="Terpenoid cyclases/Protein prenyltransferases"/>
    <property type="match status" value="1"/>
</dbReference>
<protein>
    <recommendedName>
        <fullName evidence="3">Squalene cyclase</fullName>
    </recommendedName>
</protein>
<gene>
    <name evidence="1" type="ORF">GCM10022200_11630</name>
</gene>